<sequence>MKIDNRKTFIKRLLSGTMSKEQRKIFIQLDEIDFQLRKQWDEAGNESIDWQMKEQIWRNIKNKQDNKNRRFFQMFPKWQMIAATVTLLLITSAGLWFAKQQAGCVNDFIEVTAQESQLYTLPDSSKVWMQKGSSLRYAKAFLKDRKVWLKGNSFFEVMRQNGVPFQVYINQGMIEVKGTSFDIHQNQNQQTNEIILFCGKVDFTAENHETIEMQPFQKLTYYIKKDNITKEWLRNIKYKNGSFQFTNLPLKQLIETINSRYNSNIKLEGINLKQQSAFTGKIRLEESLKDVLQKICYSLSLEMKANGNEIIIYKNNH</sequence>
<reference evidence="4" key="1">
    <citation type="submission" date="2023-01" db="EMBL/GenBank/DDBJ databases">
        <title>Human gut microbiome strain richness.</title>
        <authorList>
            <person name="Chen-Liaw A."/>
        </authorList>
    </citation>
    <scope>NUCLEOTIDE SEQUENCE</scope>
    <source>
        <strain evidence="4">H9_m1001271B151109d0_201107</strain>
    </source>
</reference>
<accession>A0AAP3NPU0</accession>
<comment type="caution">
    <text evidence="4">The sequence shown here is derived from an EMBL/GenBank/DDBJ whole genome shotgun (WGS) entry which is preliminary data.</text>
</comment>
<dbReference type="InterPro" id="IPR012373">
    <property type="entry name" value="Ferrdict_sens_TM"/>
</dbReference>
<gene>
    <name evidence="4" type="ORF">PL594_17870</name>
</gene>
<feature type="domain" description="FecR protein" evidence="2">
    <location>
        <begin position="109"/>
        <end position="201"/>
    </location>
</feature>
<evidence type="ECO:0000259" key="3">
    <source>
        <dbReference type="Pfam" id="PF16344"/>
    </source>
</evidence>
<keyword evidence="1" id="KW-0472">Membrane</keyword>
<dbReference type="PANTHER" id="PTHR30273:SF2">
    <property type="entry name" value="PROTEIN FECR"/>
    <property type="match status" value="1"/>
</dbReference>
<evidence type="ECO:0000313" key="4">
    <source>
        <dbReference type="EMBL" id="MDB0853371.1"/>
    </source>
</evidence>
<dbReference type="Pfam" id="PF04773">
    <property type="entry name" value="FecR"/>
    <property type="match status" value="1"/>
</dbReference>
<feature type="domain" description="Protein FecR C-terminal" evidence="3">
    <location>
        <begin position="243"/>
        <end position="312"/>
    </location>
</feature>
<keyword evidence="1" id="KW-0812">Transmembrane</keyword>
<dbReference type="EMBL" id="JAQKEI010000027">
    <property type="protein sequence ID" value="MDB0853371.1"/>
    <property type="molecule type" value="Genomic_DNA"/>
</dbReference>
<dbReference type="PANTHER" id="PTHR30273">
    <property type="entry name" value="PERIPLASMIC SIGNAL SENSOR AND SIGMA FACTOR ACTIVATOR FECR-RELATED"/>
    <property type="match status" value="1"/>
</dbReference>
<keyword evidence="1" id="KW-1133">Transmembrane helix</keyword>
<organism evidence="4 5">
    <name type="scientific">Phocaeicola vulgatus</name>
    <name type="common">Bacteroides vulgatus</name>
    <dbReference type="NCBI Taxonomy" id="821"/>
    <lineage>
        <taxon>Bacteria</taxon>
        <taxon>Pseudomonadati</taxon>
        <taxon>Bacteroidota</taxon>
        <taxon>Bacteroidia</taxon>
        <taxon>Bacteroidales</taxon>
        <taxon>Bacteroidaceae</taxon>
        <taxon>Phocaeicola</taxon>
    </lineage>
</organism>
<proteinExistence type="predicted"/>
<evidence type="ECO:0000259" key="2">
    <source>
        <dbReference type="Pfam" id="PF04773"/>
    </source>
</evidence>
<name>A0AAP3NPU0_PHOVU</name>
<dbReference type="Gene3D" id="3.55.50.30">
    <property type="match status" value="1"/>
</dbReference>
<dbReference type="InterPro" id="IPR006860">
    <property type="entry name" value="FecR"/>
</dbReference>
<evidence type="ECO:0000256" key="1">
    <source>
        <dbReference type="SAM" id="Phobius"/>
    </source>
</evidence>
<protein>
    <submittedName>
        <fullName evidence="4">FecR family protein</fullName>
    </submittedName>
</protein>
<dbReference type="InterPro" id="IPR032508">
    <property type="entry name" value="FecR_C"/>
</dbReference>
<dbReference type="GO" id="GO:0016989">
    <property type="term" value="F:sigma factor antagonist activity"/>
    <property type="evidence" value="ECO:0007669"/>
    <property type="project" value="TreeGrafter"/>
</dbReference>
<evidence type="ECO:0000313" key="5">
    <source>
        <dbReference type="Proteomes" id="UP001210999"/>
    </source>
</evidence>
<dbReference type="Gene3D" id="2.60.120.1440">
    <property type="match status" value="1"/>
</dbReference>
<dbReference type="RefSeq" id="WP_070100154.1">
    <property type="nucleotide sequence ID" value="NZ_CP096965.1"/>
</dbReference>
<dbReference type="AlphaFoldDB" id="A0AAP3NPU0"/>
<dbReference type="Proteomes" id="UP001210999">
    <property type="component" value="Unassembled WGS sequence"/>
</dbReference>
<dbReference type="Pfam" id="PF16344">
    <property type="entry name" value="FecR_C"/>
    <property type="match status" value="1"/>
</dbReference>
<feature type="transmembrane region" description="Helical" evidence="1">
    <location>
        <begin position="78"/>
        <end position="98"/>
    </location>
</feature>
<dbReference type="PIRSF" id="PIRSF018266">
    <property type="entry name" value="FecR"/>
    <property type="match status" value="1"/>
</dbReference>